<evidence type="ECO:0000313" key="3">
    <source>
        <dbReference type="Proteomes" id="UP000535491"/>
    </source>
</evidence>
<dbReference type="InterPro" id="IPR025164">
    <property type="entry name" value="Toastrack_DUF4097"/>
</dbReference>
<proteinExistence type="predicted"/>
<dbReference type="Pfam" id="PF13349">
    <property type="entry name" value="DUF4097"/>
    <property type="match status" value="1"/>
</dbReference>
<dbReference type="Proteomes" id="UP000535491">
    <property type="component" value="Unassembled WGS sequence"/>
</dbReference>
<keyword evidence="3" id="KW-1185">Reference proteome</keyword>
<reference evidence="2 3" key="1">
    <citation type="submission" date="2020-07" db="EMBL/GenBank/DDBJ databases">
        <authorList>
            <person name="Feng H."/>
        </authorList>
    </citation>
    <scope>NUCLEOTIDE SEQUENCE [LARGE SCALE GENOMIC DNA]</scope>
    <source>
        <strain evidence="3">s-10</strain>
    </source>
</reference>
<evidence type="ECO:0000259" key="1">
    <source>
        <dbReference type="Pfam" id="PF13349"/>
    </source>
</evidence>
<organism evidence="2 3">
    <name type="scientific">Paenactinomyces guangxiensis</name>
    <dbReference type="NCBI Taxonomy" id="1490290"/>
    <lineage>
        <taxon>Bacteria</taxon>
        <taxon>Bacillati</taxon>
        <taxon>Bacillota</taxon>
        <taxon>Bacilli</taxon>
        <taxon>Bacillales</taxon>
        <taxon>Thermoactinomycetaceae</taxon>
        <taxon>Paenactinomyces</taxon>
    </lineage>
</organism>
<comment type="caution">
    <text evidence="2">The sequence shown here is derived from an EMBL/GenBank/DDBJ whole genome shotgun (WGS) entry which is preliminary data.</text>
</comment>
<name>A0A7W2A8S3_9BACL</name>
<protein>
    <submittedName>
        <fullName evidence="2">DUF4097 family beta strand repeat protein</fullName>
    </submittedName>
</protein>
<evidence type="ECO:0000313" key="2">
    <source>
        <dbReference type="EMBL" id="MBA4494148.1"/>
    </source>
</evidence>
<gene>
    <name evidence="2" type="ORF">H1191_07500</name>
</gene>
<sequence>MAKMMKKGIGLLLIIGGFFILLGSLAYGMIGGWLPDGWFANGKHDDTVVPASKIKRVRIEAIQNLNIIPEDRKDIRAVLDGDGANGVDLQIRQNGSELQISMEAKWYQWLRWFRDEVTLNVYVPQDYNRDMSIKSVAGNLRFYGPSNSRPMVLHELTLSFAAGNVDLQNLKVNRLKYDSTASNMDLQHVKAETADLDSQAGNIQLNHFTGSFRAHLTAGNIHAQIDSLTGPVRSHLAAGNISLDLPQNADFNLDASTTAGEIRCQFPHQSNNSKWNETANATNGNGKHSIKLTNTGGNIHVY</sequence>
<dbReference type="AlphaFoldDB" id="A0A7W2A8S3"/>
<accession>A0A7W2A8S3</accession>
<dbReference type="EMBL" id="JACEIQ010000005">
    <property type="protein sequence ID" value="MBA4494148.1"/>
    <property type="molecule type" value="Genomic_DNA"/>
</dbReference>
<dbReference type="Gene3D" id="2.160.20.120">
    <property type="match status" value="1"/>
</dbReference>
<feature type="domain" description="DUF4097" evidence="1">
    <location>
        <begin position="58"/>
        <end position="301"/>
    </location>
</feature>